<keyword evidence="1" id="KW-0167">Capsid protein</keyword>
<dbReference type="GeneID" id="29081643"/>
<organism evidence="1">
    <name type="scientific">Cannabis cryptic virus</name>
    <dbReference type="NCBI Taxonomy" id="1115692"/>
    <lineage>
        <taxon>Viruses</taxon>
        <taxon>Riboviria</taxon>
        <taxon>Orthornavirae</taxon>
        <taxon>Pisuviricota</taxon>
        <taxon>Duplopiviricetes</taxon>
        <taxon>Durnavirales</taxon>
        <taxon>Partitiviridae</taxon>
        <taxon>Betapartitivirus</taxon>
        <taxon>Betapartitivirus cannabis</taxon>
    </lineage>
</organism>
<dbReference type="OrthoDB" id="1845at10239"/>
<sequence>MSSSTITSRLDALKSKNVIIEFKEAKTPVPSADILQLFADNTAARSDSSNEWIIDVFPNFTPILMYIMLNAIRHANATAQREHSKSSVATICMYHLSIVYGFFLINDLNVRPAPSAHARIWAESNWRSEFVKFLSTLPVPEFLIPILSQFHAFETARTKNVFFIPSAAGYDHDQFFGRVYPLNMFAAIHDCTATLPGNSSKIDVLRDLYSRVLYSITDPAYTCVIPDLIGITLSAADITQAQYMNSKLYQVFSSVINPVLFRDFQRRSSLAALSFKAPTFASANVNAYDLMFSATSANLRELKVVLQSVHAVISDDVSCKTSLGQFIADATTSTIIKHGYSTYALPTWSHSEVTNKAQTFRAITAQQLISEDARAQDFCFLQRPAAEIPHTHNLEDVRYVRTDAPTEPVALPQNHSIIRNFPLCLRNNANAAVFPRVDNNTLINFSEEIHTVPSVLVLDTDGDQTITAHLPLLAGKIIESFELDGTTIEMPNAMKSLGMQNCMFADSAIPYKYVRPGSAYHPVNAGTILPPRSRATPNSTPRLPASSFLYNRLRVNLPRFNLAINEERIGNILPGMTLLDGVTVLRYVQSFLGFNTVSRADNADNGDNVPAMPRNLLLVWSPYTYTPYESDDLPEPALGESRHYYLTNLRTIFGTDYNLVQAKHPYESLPVV</sequence>
<keyword evidence="1" id="KW-0946">Virion</keyword>
<dbReference type="KEGG" id="vg:29081643"/>
<dbReference type="InterPro" id="IPR058242">
    <property type="entry name" value="Capsid_partitivirus"/>
</dbReference>
<name>A0A1C9FPR7_9VIRU</name>
<proteinExistence type="predicted"/>
<dbReference type="Proteomes" id="UP000243891">
    <property type="component" value="Genome"/>
</dbReference>
<dbReference type="GO" id="GO:0019028">
    <property type="term" value="C:viral capsid"/>
    <property type="evidence" value="ECO:0007669"/>
    <property type="project" value="UniProtKB-KW"/>
</dbReference>
<evidence type="ECO:0000313" key="1">
    <source>
        <dbReference type="EMBL" id="AOO34474.1"/>
    </source>
</evidence>
<dbReference type="EMBL" id="KX709965">
    <property type="protein sequence ID" value="AOO34474.1"/>
    <property type="molecule type" value="Genomic_RNA"/>
</dbReference>
<accession>A0A1C9FPR7</accession>
<dbReference type="Pfam" id="PF25666">
    <property type="entry name" value="Partiti_capsid"/>
    <property type="match status" value="1"/>
</dbReference>
<protein>
    <submittedName>
        <fullName evidence="1">Coat protein</fullName>
    </submittedName>
</protein>
<reference evidence="1" key="1">
    <citation type="submission" date="2016-08" db="EMBL/GenBank/DDBJ databases">
        <title>The only, but not the one: about Cannabis cryptic virus in plants with 'hemp streak virus' symptoms.</title>
        <authorList>
            <person name="Menzel W."/>
            <person name="Righetti L."/>
            <person name="Paris R."/>
            <person name="Ratti C."/>
            <person name="Onofri C."/>
            <person name="Calzolari D."/>
            <person name="Menzel W."/>
            <person name="Knierim D."/>
            <person name="Magagnini G."/>
            <person name="Pacifico D."/>
            <person name="Grassi G."/>
        </authorList>
    </citation>
    <scope>NUCLEOTIDE SEQUENCE [LARGE SCALE GENOMIC DNA]</scope>
    <source>
        <strain evidence="1">Hemp09</strain>
    </source>
</reference>
<dbReference type="RefSeq" id="YP_009293580.1">
    <property type="nucleotide sequence ID" value="NC_031130.1"/>
</dbReference>